<evidence type="ECO:0000313" key="6">
    <source>
        <dbReference type="EMBL" id="AXC50584.1"/>
    </source>
</evidence>
<dbReference type="InterPro" id="IPR050679">
    <property type="entry name" value="Bact_HTH_transcr_reg"/>
</dbReference>
<dbReference type="EMBL" id="CP030918">
    <property type="protein sequence ID" value="AXC50584.1"/>
    <property type="molecule type" value="Genomic_DNA"/>
</dbReference>
<keyword evidence="3" id="KW-0804">Transcription</keyword>
<evidence type="ECO:0000259" key="5">
    <source>
        <dbReference type="PROSITE" id="PS50949"/>
    </source>
</evidence>
<dbReference type="SMART" id="SM00345">
    <property type="entry name" value="HTH_GNTR"/>
    <property type="match status" value="1"/>
</dbReference>
<dbReference type="RefSeq" id="WP_114076901.1">
    <property type="nucleotide sequence ID" value="NZ_CP030918.1"/>
</dbReference>
<dbReference type="PANTHER" id="PTHR44846:SF1">
    <property type="entry name" value="MANNOSYL-D-GLYCERATE TRANSPORT_METABOLISM SYSTEM REPRESSOR MNGR-RELATED"/>
    <property type="match status" value="1"/>
</dbReference>
<dbReference type="InterPro" id="IPR011663">
    <property type="entry name" value="UTRA"/>
</dbReference>
<reference evidence="7" key="1">
    <citation type="submission" date="2018-07" db="EMBL/GenBank/DDBJ databases">
        <title>Genome sequencing of Paracoccus sp. SC2-6.</title>
        <authorList>
            <person name="Heo J."/>
            <person name="Kim S.-J."/>
            <person name="Kwon S.-W."/>
        </authorList>
    </citation>
    <scope>NUCLEOTIDE SEQUENCE [LARGE SCALE GENOMIC DNA]</scope>
    <source>
        <strain evidence="7">SC2-6</strain>
    </source>
</reference>
<evidence type="ECO:0000256" key="2">
    <source>
        <dbReference type="ARBA" id="ARBA00023125"/>
    </source>
</evidence>
<name>A0A344PMH9_9RHOB</name>
<dbReference type="InterPro" id="IPR036388">
    <property type="entry name" value="WH-like_DNA-bd_sf"/>
</dbReference>
<dbReference type="AlphaFoldDB" id="A0A344PMH9"/>
<dbReference type="InterPro" id="IPR028978">
    <property type="entry name" value="Chorismate_lyase_/UTRA_dom_sf"/>
</dbReference>
<dbReference type="PRINTS" id="PR00035">
    <property type="entry name" value="HTHGNTR"/>
</dbReference>
<dbReference type="Pfam" id="PF00392">
    <property type="entry name" value="GntR"/>
    <property type="match status" value="1"/>
</dbReference>
<keyword evidence="7" id="KW-1185">Reference proteome</keyword>
<organism evidence="6 7">
    <name type="scientific">Paracoccus suum</name>
    <dbReference type="NCBI Taxonomy" id="2259340"/>
    <lineage>
        <taxon>Bacteria</taxon>
        <taxon>Pseudomonadati</taxon>
        <taxon>Pseudomonadota</taxon>
        <taxon>Alphaproteobacteria</taxon>
        <taxon>Rhodobacterales</taxon>
        <taxon>Paracoccaceae</taxon>
        <taxon>Paracoccus</taxon>
    </lineage>
</organism>
<dbReference type="PANTHER" id="PTHR44846">
    <property type="entry name" value="MANNOSYL-D-GLYCERATE TRANSPORT/METABOLISM SYSTEM REPRESSOR MNGR-RELATED"/>
    <property type="match status" value="1"/>
</dbReference>
<keyword evidence="1" id="KW-0805">Transcription regulation</keyword>
<accession>A0A344PMH9</accession>
<dbReference type="Gene3D" id="3.40.1410.10">
    <property type="entry name" value="Chorismate lyase-like"/>
    <property type="match status" value="1"/>
</dbReference>
<gene>
    <name evidence="6" type="ORF">DRW48_13615</name>
</gene>
<evidence type="ECO:0000256" key="3">
    <source>
        <dbReference type="ARBA" id="ARBA00023163"/>
    </source>
</evidence>
<dbReference type="Proteomes" id="UP000252023">
    <property type="component" value="Chromosome"/>
</dbReference>
<evidence type="ECO:0000256" key="4">
    <source>
        <dbReference type="SAM" id="MobiDB-lite"/>
    </source>
</evidence>
<keyword evidence="2" id="KW-0238">DNA-binding</keyword>
<sequence length="270" mass="29774">MKASEPQDGEVEPARTVDGIDPTSSVPLHVQVRRLIRRQTQAGILVDADGRLKTEAELGAIFGVSRITIRHALRWLVDEGLFSRTRGRGTFLRPSYTGSWGGPLIGFVEAGQMAGVDPGGEVLRQGMVRAPDPRIVDGLGAREVFQLRRLRLADGVTVGIEDAFYPPEIGLDLQRRDLGRTAIYRLFEDEMGFVIGEARQTISAVGADDDYARHLQVGPGDPLIFVERLTADEHGRPLELLRAHFVPQRYRLSITLSRRAGQSTSNGKDK</sequence>
<dbReference type="InterPro" id="IPR000524">
    <property type="entry name" value="Tscrpt_reg_HTH_GntR"/>
</dbReference>
<dbReference type="CDD" id="cd07377">
    <property type="entry name" value="WHTH_GntR"/>
    <property type="match status" value="1"/>
</dbReference>
<dbReference type="SMART" id="SM00866">
    <property type="entry name" value="UTRA"/>
    <property type="match status" value="1"/>
</dbReference>
<dbReference type="PROSITE" id="PS50949">
    <property type="entry name" value="HTH_GNTR"/>
    <property type="match status" value="1"/>
</dbReference>
<proteinExistence type="predicted"/>
<dbReference type="GO" id="GO:0045892">
    <property type="term" value="P:negative regulation of DNA-templated transcription"/>
    <property type="evidence" value="ECO:0007669"/>
    <property type="project" value="TreeGrafter"/>
</dbReference>
<dbReference type="GO" id="GO:0003700">
    <property type="term" value="F:DNA-binding transcription factor activity"/>
    <property type="evidence" value="ECO:0007669"/>
    <property type="project" value="InterPro"/>
</dbReference>
<dbReference type="SUPFAM" id="SSF64288">
    <property type="entry name" value="Chorismate lyase-like"/>
    <property type="match status" value="1"/>
</dbReference>
<feature type="domain" description="HTH gntR-type" evidence="5">
    <location>
        <begin position="26"/>
        <end position="95"/>
    </location>
</feature>
<dbReference type="SUPFAM" id="SSF46785">
    <property type="entry name" value="Winged helix' DNA-binding domain"/>
    <property type="match status" value="1"/>
</dbReference>
<dbReference type="Gene3D" id="1.10.10.10">
    <property type="entry name" value="Winged helix-like DNA-binding domain superfamily/Winged helix DNA-binding domain"/>
    <property type="match status" value="1"/>
</dbReference>
<dbReference type="InterPro" id="IPR036390">
    <property type="entry name" value="WH_DNA-bd_sf"/>
</dbReference>
<dbReference type="KEGG" id="pars:DRW48_13615"/>
<dbReference type="OrthoDB" id="7173258at2"/>
<protein>
    <submittedName>
        <fullName evidence="6">GntR family transcriptional regulator</fullName>
    </submittedName>
</protein>
<feature type="region of interest" description="Disordered" evidence="4">
    <location>
        <begin position="1"/>
        <end position="23"/>
    </location>
</feature>
<evidence type="ECO:0000313" key="7">
    <source>
        <dbReference type="Proteomes" id="UP000252023"/>
    </source>
</evidence>
<dbReference type="Pfam" id="PF07702">
    <property type="entry name" value="UTRA"/>
    <property type="match status" value="1"/>
</dbReference>
<evidence type="ECO:0000256" key="1">
    <source>
        <dbReference type="ARBA" id="ARBA00023015"/>
    </source>
</evidence>
<dbReference type="GO" id="GO:0003677">
    <property type="term" value="F:DNA binding"/>
    <property type="evidence" value="ECO:0007669"/>
    <property type="project" value="UniProtKB-KW"/>
</dbReference>